<keyword evidence="1" id="KW-0614">Plasmid</keyword>
<dbReference type="Proteomes" id="UP000008710">
    <property type="component" value="Plasmid pRHL2"/>
</dbReference>
<dbReference type="KEGG" id="rha:RHA1_ro10260"/>
<reference evidence="2" key="1">
    <citation type="journal article" date="2006" name="Proc. Natl. Acad. Sci. U.S.A.">
        <title>The complete genome of Rhodococcus sp. RHA1 provides insights into a catabolic powerhouse.</title>
        <authorList>
            <person name="McLeod M.P."/>
            <person name="Warren R.L."/>
            <person name="Hsiao W.W.L."/>
            <person name="Araki N."/>
            <person name="Myhre M."/>
            <person name="Fernandes C."/>
            <person name="Miyazawa D."/>
            <person name="Wong W."/>
            <person name="Lillquist A.L."/>
            <person name="Wang D."/>
            <person name="Dosanjh M."/>
            <person name="Hara H."/>
            <person name="Petrescu A."/>
            <person name="Morin R.D."/>
            <person name="Yang G."/>
            <person name="Stott J.M."/>
            <person name="Schein J.E."/>
            <person name="Shin H."/>
            <person name="Smailus D."/>
            <person name="Siddiqui A.S."/>
            <person name="Marra M.A."/>
            <person name="Jones S.J.M."/>
            <person name="Holt R."/>
            <person name="Brinkman F.S.L."/>
            <person name="Miyauchi K."/>
            <person name="Fukuda M."/>
            <person name="Davies J.E."/>
            <person name="Mohn W.W."/>
            <person name="Eltis L.D."/>
        </authorList>
    </citation>
    <scope>NUCLEOTIDE SEQUENCE [LARGE SCALE GENOMIC DNA]</scope>
    <source>
        <strain evidence="2">RHA1</strain>
    </source>
</reference>
<gene>
    <name evidence="1" type="ordered locus">RHA1_ro10260</name>
</gene>
<dbReference type="EMBL" id="CP000433">
    <property type="protein sequence ID" value="ABH00453.1"/>
    <property type="molecule type" value="Genomic_DNA"/>
</dbReference>
<evidence type="ECO:0000313" key="1">
    <source>
        <dbReference type="EMBL" id="ABH00453.1"/>
    </source>
</evidence>
<geneLocation type="plasmid" evidence="1 2">
    <name>pRHL2</name>
</geneLocation>
<protein>
    <submittedName>
        <fullName evidence="1">Possible transposase</fullName>
    </submittedName>
</protein>
<evidence type="ECO:0000313" key="2">
    <source>
        <dbReference type="Proteomes" id="UP000008710"/>
    </source>
</evidence>
<proteinExistence type="predicted"/>
<dbReference type="AlphaFoldDB" id="Q0RW83"/>
<name>Q0RW83_RHOJR</name>
<accession>Q0RW83</accession>
<dbReference type="HOGENOM" id="CLU_2107104_0_0_11"/>
<organism evidence="1 2">
    <name type="scientific">Rhodococcus jostii (strain RHA1)</name>
    <dbReference type="NCBI Taxonomy" id="101510"/>
    <lineage>
        <taxon>Bacteria</taxon>
        <taxon>Bacillati</taxon>
        <taxon>Actinomycetota</taxon>
        <taxon>Actinomycetes</taxon>
        <taxon>Mycobacteriales</taxon>
        <taxon>Nocardiaceae</taxon>
        <taxon>Rhodococcus</taxon>
    </lineage>
</organism>
<sequence length="115" mass="12512">MHCVSISRPRWRRSTPSTEVDALELLGKAPDPVSAARLTRGHITAALREARHRDIEAKADRVQGALCGEHLGRAAEVTAAYAATHSAVAVLTTLNTEITALQERVDAHCGRHRRC</sequence>